<proteinExistence type="predicted"/>
<gene>
    <name evidence="2" type="ORF">CSW30_11245</name>
</gene>
<accession>A0A430UM95</accession>
<reference evidence="2 3" key="1">
    <citation type="journal article" date="2019" name="Extremophiles">
        <title>Biogeography of thermophiles and predominance of Thermus scotoductus in domestic water heaters.</title>
        <authorList>
            <person name="Wilpiszeski R.L."/>
            <person name="Zhang Z."/>
            <person name="House C.H."/>
        </authorList>
    </citation>
    <scope>NUCLEOTIDE SEQUENCE [LARGE SCALE GENOMIC DNA]</scope>
    <source>
        <strain evidence="2 3">17_S17</strain>
    </source>
</reference>
<dbReference type="Proteomes" id="UP000287173">
    <property type="component" value="Unassembled WGS sequence"/>
</dbReference>
<dbReference type="EMBL" id="PEMG01000430">
    <property type="protein sequence ID" value="RTI05575.1"/>
    <property type="molecule type" value="Genomic_DNA"/>
</dbReference>
<feature type="domain" description="TtsA-like Glycoside hydrolase family 108" evidence="1">
    <location>
        <begin position="8"/>
        <end position="94"/>
    </location>
</feature>
<dbReference type="RefSeq" id="WP_126218752.1">
    <property type="nucleotide sequence ID" value="NZ_PEMG01000430.1"/>
</dbReference>
<organism evidence="2 3">
    <name type="scientific">Thermus scotoductus</name>
    <dbReference type="NCBI Taxonomy" id="37636"/>
    <lineage>
        <taxon>Bacteria</taxon>
        <taxon>Thermotogati</taxon>
        <taxon>Deinococcota</taxon>
        <taxon>Deinococci</taxon>
        <taxon>Thermales</taxon>
        <taxon>Thermaceae</taxon>
        <taxon>Thermus</taxon>
    </lineage>
</organism>
<dbReference type="Gene3D" id="1.20.141.10">
    <property type="entry name" value="Chitosanase, subunit A, domain 1"/>
    <property type="match status" value="1"/>
</dbReference>
<sequence>MEFERALAFVLRWEGGYSDHPDDPGGATNYGITQATYDAWRKRQGLPTRPVREISMDEVRAIYRTRYWEPLPARYAEKDPALALALFDYAVNSGLGAAKMALAAVGEDWRRIVAYRLQHLASLSTFPTFGRGWTRRVAALIEECARLDPPKPSLEQVRRLIVDGRPPVHVERASVVGDKLYVRTGKEEA</sequence>
<dbReference type="CDD" id="cd13926">
    <property type="entry name" value="N-acetylmuramidase_GH108"/>
    <property type="match status" value="1"/>
</dbReference>
<dbReference type="InterPro" id="IPR008565">
    <property type="entry name" value="TtsA-like_GH18_dom"/>
</dbReference>
<comment type="caution">
    <text evidence="2">The sequence shown here is derived from an EMBL/GenBank/DDBJ whole genome shotgun (WGS) entry which is preliminary data.</text>
</comment>
<evidence type="ECO:0000313" key="3">
    <source>
        <dbReference type="Proteomes" id="UP000287173"/>
    </source>
</evidence>
<evidence type="ECO:0000259" key="1">
    <source>
        <dbReference type="Pfam" id="PF05838"/>
    </source>
</evidence>
<name>A0A430UM95_THESC</name>
<protein>
    <recommendedName>
        <fullName evidence="1">TtsA-like Glycoside hydrolase family 108 domain-containing protein</fullName>
    </recommendedName>
</protein>
<evidence type="ECO:0000313" key="2">
    <source>
        <dbReference type="EMBL" id="RTI05575.1"/>
    </source>
</evidence>
<dbReference type="AlphaFoldDB" id="A0A430UM95"/>
<dbReference type="Pfam" id="PF05838">
    <property type="entry name" value="Glyco_hydro_108"/>
    <property type="match status" value="1"/>
</dbReference>
<dbReference type="SUPFAM" id="SSF53955">
    <property type="entry name" value="Lysozyme-like"/>
    <property type="match status" value="1"/>
</dbReference>
<dbReference type="InterPro" id="IPR023346">
    <property type="entry name" value="Lysozyme-like_dom_sf"/>
</dbReference>